<sequence>MASSTEPTLDIQSAQFETRQIHAGVTPDPVTGARALPIQQTTSFVFPDAEAAARRFGLEEIAPIYSRIGNPTVQAVEDKVAALEGGVGALAVGSGQAATSLALLNLAEGGGHIVASPSLYGGTQNLFKHTLPKLGIEVTFVEDPDDVASWLAAVQPNTAAFFAETVANPRTDVLDVESVASAAHEVGVPLVVDNTLATPYLSRPIEFGADVVVHSATKFLGGHGTAIAGVIVDAGTFDYSQHPDRFPGFNTPDESYHGLVFGKDLGPEGIFGVNLSFILKARVQLLRDLGPSLSPHNAFEINLGLETLSLRVERHVHNATAVAHFLQDHPAVRQVFYSGLPESPCYEHALKYLPDGVGAVLSFEVHGEDSAAQAANGQAVVDALQLHSLVANVGDVRSLAIHPASTTHRQLTPEDQKAAGVKPGMVRLSVGIEHLDDIIADLQQALDAVAQSAPQPVSAAAAPAALATGAPTR</sequence>
<dbReference type="InterPro" id="IPR015421">
    <property type="entry name" value="PyrdxlP-dep_Trfase_major"/>
</dbReference>
<comment type="similarity">
    <text evidence="2 6">Belongs to the trans-sulfuration enzymes family.</text>
</comment>
<evidence type="ECO:0000256" key="4">
    <source>
        <dbReference type="ARBA" id="ARBA00022898"/>
    </source>
</evidence>
<evidence type="ECO:0000256" key="3">
    <source>
        <dbReference type="ARBA" id="ARBA00022679"/>
    </source>
</evidence>
<reference evidence="7" key="2">
    <citation type="submission" date="2020-09" db="EMBL/GenBank/DDBJ databases">
        <authorList>
            <person name="Sun Q."/>
            <person name="Zhou Y."/>
        </authorList>
    </citation>
    <scope>NUCLEOTIDE SEQUENCE</scope>
    <source>
        <strain evidence="7">CGMCC 1.15388</strain>
    </source>
</reference>
<dbReference type="InterPro" id="IPR006235">
    <property type="entry name" value="OAc-hSer/O-AcSer_sulfhydrylase"/>
</dbReference>
<dbReference type="PANTHER" id="PTHR43797">
    <property type="entry name" value="HOMOCYSTEINE/CYSTEINE SYNTHASE"/>
    <property type="match status" value="1"/>
</dbReference>
<dbReference type="EMBL" id="BMIS01000021">
    <property type="protein sequence ID" value="GGE78693.1"/>
    <property type="molecule type" value="Genomic_DNA"/>
</dbReference>
<protein>
    <submittedName>
        <fullName evidence="7">Bifunctional o-acetylhomoserine/o-acetylserine sulfhydrylase</fullName>
    </submittedName>
</protein>
<dbReference type="GO" id="GO:0004124">
    <property type="term" value="F:cysteine synthase activity"/>
    <property type="evidence" value="ECO:0007669"/>
    <property type="project" value="TreeGrafter"/>
</dbReference>
<accession>A0A917AWV6</accession>
<dbReference type="Gene3D" id="3.90.1150.10">
    <property type="entry name" value="Aspartate Aminotransferase, domain 1"/>
    <property type="match status" value="1"/>
</dbReference>
<evidence type="ECO:0000256" key="6">
    <source>
        <dbReference type="RuleBase" id="RU362118"/>
    </source>
</evidence>
<dbReference type="NCBIfam" id="TIGR01326">
    <property type="entry name" value="OAH_OAS_sulfhy"/>
    <property type="match status" value="1"/>
</dbReference>
<dbReference type="InterPro" id="IPR000277">
    <property type="entry name" value="Cys/Met-Metab_PyrdxlP-dep_enz"/>
</dbReference>
<comment type="caution">
    <text evidence="7">The sequence shown here is derived from an EMBL/GenBank/DDBJ whole genome shotgun (WGS) entry which is preliminary data.</text>
</comment>
<dbReference type="Pfam" id="PF01053">
    <property type="entry name" value="Cys_Met_Meta_PP"/>
    <property type="match status" value="1"/>
</dbReference>
<comment type="cofactor">
    <cofactor evidence="1 6">
        <name>pyridoxal 5'-phosphate</name>
        <dbReference type="ChEBI" id="CHEBI:597326"/>
    </cofactor>
</comment>
<dbReference type="GO" id="GO:0005737">
    <property type="term" value="C:cytoplasm"/>
    <property type="evidence" value="ECO:0007669"/>
    <property type="project" value="TreeGrafter"/>
</dbReference>
<keyword evidence="3" id="KW-0808">Transferase</keyword>
<evidence type="ECO:0000313" key="8">
    <source>
        <dbReference type="Proteomes" id="UP000633136"/>
    </source>
</evidence>
<dbReference type="GO" id="GO:0019346">
    <property type="term" value="P:transsulfuration"/>
    <property type="evidence" value="ECO:0007669"/>
    <property type="project" value="InterPro"/>
</dbReference>
<name>A0A917AWV6_9MICC</name>
<dbReference type="GO" id="GO:0030170">
    <property type="term" value="F:pyridoxal phosphate binding"/>
    <property type="evidence" value="ECO:0007669"/>
    <property type="project" value="InterPro"/>
</dbReference>
<dbReference type="GO" id="GO:0003961">
    <property type="term" value="F:O-acetylhomoserine aminocarboxypropyltransferase activity"/>
    <property type="evidence" value="ECO:0007669"/>
    <property type="project" value="TreeGrafter"/>
</dbReference>
<keyword evidence="4 5" id="KW-0663">Pyridoxal phosphate</keyword>
<dbReference type="Gene3D" id="3.40.640.10">
    <property type="entry name" value="Type I PLP-dependent aspartate aminotransferase-like (Major domain)"/>
    <property type="match status" value="1"/>
</dbReference>
<gene>
    <name evidence="7" type="ORF">GCM10011401_27480</name>
</gene>
<evidence type="ECO:0000313" key="7">
    <source>
        <dbReference type="EMBL" id="GGE78693.1"/>
    </source>
</evidence>
<feature type="modified residue" description="N6-(pyridoxal phosphate)lysine" evidence="5">
    <location>
        <position position="218"/>
    </location>
</feature>
<dbReference type="GO" id="GO:0071269">
    <property type="term" value="P:L-homocysteine biosynthetic process"/>
    <property type="evidence" value="ECO:0007669"/>
    <property type="project" value="TreeGrafter"/>
</dbReference>
<dbReference type="GO" id="GO:0006535">
    <property type="term" value="P:cysteine biosynthetic process from serine"/>
    <property type="evidence" value="ECO:0007669"/>
    <property type="project" value="TreeGrafter"/>
</dbReference>
<evidence type="ECO:0000256" key="1">
    <source>
        <dbReference type="ARBA" id="ARBA00001933"/>
    </source>
</evidence>
<dbReference type="CDD" id="cd00614">
    <property type="entry name" value="CGS_like"/>
    <property type="match status" value="1"/>
</dbReference>
<dbReference type="InterPro" id="IPR054542">
    <property type="entry name" value="Cys_met_metab_PP"/>
</dbReference>
<dbReference type="AlphaFoldDB" id="A0A917AWV6"/>
<dbReference type="SUPFAM" id="SSF53383">
    <property type="entry name" value="PLP-dependent transferases"/>
    <property type="match status" value="1"/>
</dbReference>
<dbReference type="InterPro" id="IPR015422">
    <property type="entry name" value="PyrdxlP-dep_Trfase_small"/>
</dbReference>
<organism evidence="7 8">
    <name type="scientific">Nesterenkonia cremea</name>
    <dbReference type="NCBI Taxonomy" id="1882340"/>
    <lineage>
        <taxon>Bacteria</taxon>
        <taxon>Bacillati</taxon>
        <taxon>Actinomycetota</taxon>
        <taxon>Actinomycetes</taxon>
        <taxon>Micrococcales</taxon>
        <taxon>Micrococcaceae</taxon>
        <taxon>Nesterenkonia</taxon>
    </lineage>
</organism>
<dbReference type="FunFam" id="3.40.640.10:FF:000035">
    <property type="entry name" value="O-succinylhomoserine sulfhydrylase"/>
    <property type="match status" value="1"/>
</dbReference>
<dbReference type="Proteomes" id="UP000633136">
    <property type="component" value="Unassembled WGS sequence"/>
</dbReference>
<proteinExistence type="inferred from homology"/>
<evidence type="ECO:0000256" key="5">
    <source>
        <dbReference type="PIRSR" id="PIRSR001434-2"/>
    </source>
</evidence>
<dbReference type="PANTHER" id="PTHR43797:SF2">
    <property type="entry name" value="HOMOCYSTEINE_CYSTEINE SYNTHASE"/>
    <property type="match status" value="1"/>
</dbReference>
<dbReference type="RefSeq" id="WP_188686914.1">
    <property type="nucleotide sequence ID" value="NZ_BMIS01000021.1"/>
</dbReference>
<keyword evidence="8" id="KW-1185">Reference proteome</keyword>
<evidence type="ECO:0000256" key="2">
    <source>
        <dbReference type="ARBA" id="ARBA00009077"/>
    </source>
</evidence>
<dbReference type="PROSITE" id="PS00868">
    <property type="entry name" value="CYS_MET_METAB_PP"/>
    <property type="match status" value="1"/>
</dbReference>
<reference evidence="7" key="1">
    <citation type="journal article" date="2014" name="Int. J. Syst. Evol. Microbiol.">
        <title>Complete genome sequence of Corynebacterium casei LMG S-19264T (=DSM 44701T), isolated from a smear-ripened cheese.</title>
        <authorList>
            <consortium name="US DOE Joint Genome Institute (JGI-PGF)"/>
            <person name="Walter F."/>
            <person name="Albersmeier A."/>
            <person name="Kalinowski J."/>
            <person name="Ruckert C."/>
        </authorList>
    </citation>
    <scope>NUCLEOTIDE SEQUENCE</scope>
    <source>
        <strain evidence="7">CGMCC 1.15388</strain>
    </source>
</reference>
<dbReference type="InterPro" id="IPR015424">
    <property type="entry name" value="PyrdxlP-dep_Trfase"/>
</dbReference>
<dbReference type="PIRSF" id="PIRSF001434">
    <property type="entry name" value="CGS"/>
    <property type="match status" value="1"/>
</dbReference>